<reference evidence="1 2" key="1">
    <citation type="submission" date="2017-09" db="EMBL/GenBank/DDBJ databases">
        <title>Depth-based differentiation of microbial function through sediment-hosted aquifers and enrichment of novel symbionts in the deep terrestrial subsurface.</title>
        <authorList>
            <person name="Probst A.J."/>
            <person name="Ladd B."/>
            <person name="Jarett J.K."/>
            <person name="Geller-Mcgrath D.E."/>
            <person name="Sieber C.M."/>
            <person name="Emerson J.B."/>
            <person name="Anantharaman K."/>
            <person name="Thomas B.C."/>
            <person name="Malmstrom R."/>
            <person name="Stieglmeier M."/>
            <person name="Klingl A."/>
            <person name="Woyke T."/>
            <person name="Ryan C.M."/>
            <person name="Banfield J.F."/>
        </authorList>
    </citation>
    <scope>NUCLEOTIDE SEQUENCE [LARGE SCALE GENOMIC DNA]</scope>
    <source>
        <strain evidence="1">CG22_combo_CG10-13_8_21_14_all_39_12</strain>
    </source>
</reference>
<dbReference type="AlphaFoldDB" id="A0A2H0BGL4"/>
<comment type="caution">
    <text evidence="1">The sequence shown here is derived from an EMBL/GenBank/DDBJ whole genome shotgun (WGS) entry which is preliminary data.</text>
</comment>
<sequence length="200" mass="22607">MKNQIGFLHEATEWPYPEEDVFFATEDVGKIFRKSRVAVGVKRTFVKHQSNTPVWFSEVILTYDGVTYIATKPSRRMRAFSVGASIIVASDPTLMKVLGNGEQDVVPYVKRILGEKTKSVITLGIDRMYRDDAGMLLPQYVDRYSGVSVWSNETKTSTKSNFTHPVTMFELNEGGFHRGIEVAGVRVNPDQILLVDYILH</sequence>
<evidence type="ECO:0000313" key="2">
    <source>
        <dbReference type="Proteomes" id="UP000228495"/>
    </source>
</evidence>
<gene>
    <name evidence="1" type="ORF">COX05_04625</name>
</gene>
<dbReference type="Proteomes" id="UP000228495">
    <property type="component" value="Unassembled WGS sequence"/>
</dbReference>
<evidence type="ECO:0000313" key="1">
    <source>
        <dbReference type="EMBL" id="PIP56140.1"/>
    </source>
</evidence>
<name>A0A2H0BGL4_UNCKA</name>
<organism evidence="1 2">
    <name type="scientific">candidate division WWE3 bacterium CG22_combo_CG10-13_8_21_14_all_39_12</name>
    <dbReference type="NCBI Taxonomy" id="1975094"/>
    <lineage>
        <taxon>Bacteria</taxon>
        <taxon>Katanobacteria</taxon>
    </lineage>
</organism>
<protein>
    <submittedName>
        <fullName evidence="1">Uncharacterized protein</fullName>
    </submittedName>
</protein>
<proteinExistence type="predicted"/>
<dbReference type="EMBL" id="PCSU01000080">
    <property type="protein sequence ID" value="PIP56140.1"/>
    <property type="molecule type" value="Genomic_DNA"/>
</dbReference>
<accession>A0A2H0BGL4</accession>